<comment type="subcellular location">
    <subcellularLocation>
        <location evidence="1">Nucleus</location>
    </subcellularLocation>
</comment>
<proteinExistence type="inferred from homology"/>
<dbReference type="GO" id="GO:0008270">
    <property type="term" value="F:zinc ion binding"/>
    <property type="evidence" value="ECO:0007669"/>
    <property type="project" value="UniProtKB-KW"/>
</dbReference>
<protein>
    <recommendedName>
        <fullName evidence="9">C2H2-type domain-containing protein</fullName>
    </recommendedName>
</protein>
<dbReference type="Pfam" id="PF00096">
    <property type="entry name" value="zf-C2H2"/>
    <property type="match status" value="4"/>
</dbReference>
<dbReference type="PROSITE" id="PS00028">
    <property type="entry name" value="ZINC_FINGER_C2H2_1"/>
    <property type="match status" value="2"/>
</dbReference>
<evidence type="ECO:0000256" key="6">
    <source>
        <dbReference type="ARBA" id="ARBA00022833"/>
    </source>
</evidence>
<feature type="domain" description="C2H2-type" evidence="9">
    <location>
        <begin position="191"/>
        <end position="218"/>
    </location>
</feature>
<dbReference type="SUPFAM" id="SSF57667">
    <property type="entry name" value="beta-beta-alpha zinc fingers"/>
    <property type="match status" value="2"/>
</dbReference>
<keyword evidence="3" id="KW-0479">Metal-binding</keyword>
<reference evidence="10" key="2">
    <citation type="submission" date="2025-08" db="UniProtKB">
        <authorList>
            <consortium name="Ensembl"/>
        </authorList>
    </citation>
    <scope>IDENTIFICATION</scope>
</reference>
<keyword evidence="6" id="KW-0862">Zinc</keyword>
<dbReference type="SMART" id="SM00355">
    <property type="entry name" value="ZnF_C2H2"/>
    <property type="match status" value="4"/>
</dbReference>
<dbReference type="GeneTree" id="ENSGT00950000182890"/>
<dbReference type="Ensembl" id="ENSEAST00005071286.1">
    <property type="protein sequence ID" value="ENSEASP00005060438.1"/>
    <property type="gene ID" value="ENSEASG00005038593.1"/>
</dbReference>
<dbReference type="FunFam" id="3.30.160.60:FF:000295">
    <property type="entry name" value="zinc finger protein 19"/>
    <property type="match status" value="1"/>
</dbReference>
<feature type="domain" description="C2H2-type" evidence="9">
    <location>
        <begin position="135"/>
        <end position="162"/>
    </location>
</feature>
<sequence>MAGRDVILLKQGEPWMEVGEISSWAYPDFEIRPTMKELTPQKSISEEAILHNMIVNSDFKDWKLEDEINHQENQDKLLNHVAFIDNKSLTEEIDHGCNALGKVVHVNRTSNKHIRGFIHSHIFAQPKMLTSENSYKCIQCGKTFSRKSELIVHQRIHTGEKPYESSECRKAFIQESQLIVHQRIHTGMKPFECIECEKAFSRKSHLTIHHRIHTGEQPCECSDCRKAFSQKSNLIVHQKIYVEQKPFSWNEKTLIQSSKFH</sequence>
<feature type="domain" description="C2H2-type" evidence="9">
    <location>
        <begin position="163"/>
        <end position="190"/>
    </location>
</feature>
<dbReference type="Proteomes" id="UP000694387">
    <property type="component" value="Chromosome 10"/>
</dbReference>
<keyword evidence="11" id="KW-1185">Reference proteome</keyword>
<dbReference type="AlphaFoldDB" id="A0A9L0K6H5"/>
<evidence type="ECO:0000313" key="10">
    <source>
        <dbReference type="Ensembl" id="ENSEASP00005060438.1"/>
    </source>
</evidence>
<evidence type="ECO:0000256" key="7">
    <source>
        <dbReference type="ARBA" id="ARBA00023242"/>
    </source>
</evidence>
<evidence type="ECO:0000313" key="11">
    <source>
        <dbReference type="Proteomes" id="UP000694387"/>
    </source>
</evidence>
<organism evidence="10 11">
    <name type="scientific">Equus asinus</name>
    <name type="common">Donkey</name>
    <name type="synonym">Equus africanus asinus</name>
    <dbReference type="NCBI Taxonomy" id="9793"/>
    <lineage>
        <taxon>Eukaryota</taxon>
        <taxon>Metazoa</taxon>
        <taxon>Chordata</taxon>
        <taxon>Craniata</taxon>
        <taxon>Vertebrata</taxon>
        <taxon>Euteleostomi</taxon>
        <taxon>Mammalia</taxon>
        <taxon>Eutheria</taxon>
        <taxon>Laurasiatheria</taxon>
        <taxon>Perissodactyla</taxon>
        <taxon>Equidae</taxon>
        <taxon>Equus</taxon>
    </lineage>
</organism>
<dbReference type="KEGG" id="eai:106839334"/>
<evidence type="ECO:0000256" key="1">
    <source>
        <dbReference type="ARBA" id="ARBA00004123"/>
    </source>
</evidence>
<feature type="domain" description="C2H2-type" evidence="9">
    <location>
        <begin position="219"/>
        <end position="246"/>
    </location>
</feature>
<evidence type="ECO:0000259" key="9">
    <source>
        <dbReference type="PROSITE" id="PS50157"/>
    </source>
</evidence>
<accession>A0A9L0K6H5</accession>
<dbReference type="PANTHER" id="PTHR23226:SF397">
    <property type="entry name" value="C2H2-TYPE DOMAIN-CONTAINING PROTEIN"/>
    <property type="match status" value="1"/>
</dbReference>
<keyword evidence="4" id="KW-0677">Repeat</keyword>
<dbReference type="PANTHER" id="PTHR23226">
    <property type="entry name" value="ZINC FINGER AND SCAN DOMAIN-CONTAINING"/>
    <property type="match status" value="1"/>
</dbReference>
<gene>
    <name evidence="10" type="primary">LOC106839334</name>
</gene>
<dbReference type="GO" id="GO:0000978">
    <property type="term" value="F:RNA polymerase II cis-regulatory region sequence-specific DNA binding"/>
    <property type="evidence" value="ECO:0007669"/>
    <property type="project" value="TreeGrafter"/>
</dbReference>
<reference evidence="10" key="3">
    <citation type="submission" date="2025-09" db="UniProtKB">
        <authorList>
            <consortium name="Ensembl"/>
        </authorList>
    </citation>
    <scope>IDENTIFICATION</scope>
</reference>
<dbReference type="GO" id="GO:0000981">
    <property type="term" value="F:DNA-binding transcription factor activity, RNA polymerase II-specific"/>
    <property type="evidence" value="ECO:0007669"/>
    <property type="project" value="TreeGrafter"/>
</dbReference>
<dbReference type="FunFam" id="3.30.160.60:FF:002343">
    <property type="entry name" value="Zinc finger protein 33A"/>
    <property type="match status" value="1"/>
</dbReference>
<evidence type="ECO:0000256" key="4">
    <source>
        <dbReference type="ARBA" id="ARBA00022737"/>
    </source>
</evidence>
<evidence type="ECO:0000256" key="2">
    <source>
        <dbReference type="ARBA" id="ARBA00006991"/>
    </source>
</evidence>
<dbReference type="InterPro" id="IPR013087">
    <property type="entry name" value="Znf_C2H2_type"/>
</dbReference>
<evidence type="ECO:0000256" key="5">
    <source>
        <dbReference type="ARBA" id="ARBA00022771"/>
    </source>
</evidence>
<dbReference type="InterPro" id="IPR036236">
    <property type="entry name" value="Znf_C2H2_sf"/>
</dbReference>
<keyword evidence="7" id="KW-0539">Nucleus</keyword>
<name>A0A9L0K6H5_EQUAS</name>
<dbReference type="PROSITE" id="PS50157">
    <property type="entry name" value="ZINC_FINGER_C2H2_2"/>
    <property type="match status" value="4"/>
</dbReference>
<dbReference type="GO" id="GO:0005634">
    <property type="term" value="C:nucleus"/>
    <property type="evidence" value="ECO:0007669"/>
    <property type="project" value="UniProtKB-SubCell"/>
</dbReference>
<keyword evidence="5 8" id="KW-0863">Zinc-finger</keyword>
<reference evidence="10 11" key="1">
    <citation type="journal article" date="2020" name="Nat. Commun.">
        <title>Donkey genomes provide new insights into domestication and selection for coat color.</title>
        <authorList>
            <person name="Wang"/>
            <person name="C."/>
            <person name="Li"/>
            <person name="H."/>
            <person name="Guo"/>
            <person name="Y."/>
            <person name="Huang"/>
            <person name="J."/>
            <person name="Sun"/>
            <person name="Y."/>
            <person name="Min"/>
            <person name="J."/>
            <person name="Wang"/>
            <person name="J."/>
            <person name="Fang"/>
            <person name="X."/>
            <person name="Zhao"/>
            <person name="Z."/>
            <person name="Wang"/>
            <person name="S."/>
            <person name="Zhang"/>
            <person name="Y."/>
            <person name="Liu"/>
            <person name="Q."/>
            <person name="Jiang"/>
            <person name="Q."/>
            <person name="Wang"/>
            <person name="X."/>
            <person name="Guo"/>
            <person name="Y."/>
            <person name="Yang"/>
            <person name="C."/>
            <person name="Wang"/>
            <person name="Y."/>
            <person name="Tian"/>
            <person name="F."/>
            <person name="Zhuang"/>
            <person name="G."/>
            <person name="Fan"/>
            <person name="Y."/>
            <person name="Gao"/>
            <person name="Q."/>
            <person name="Li"/>
            <person name="Y."/>
            <person name="Ju"/>
            <person name="Z."/>
            <person name="Li"/>
            <person name="J."/>
            <person name="Li"/>
            <person name="R."/>
            <person name="Hou"/>
            <person name="M."/>
            <person name="Yang"/>
            <person name="G."/>
            <person name="Liu"/>
            <person name="G."/>
            <person name="Liu"/>
            <person name="W."/>
            <person name="Guo"/>
            <person name="J."/>
            <person name="Pan"/>
            <person name="S."/>
            <person name="Fan"/>
            <person name="G."/>
            <person name="Zhang"/>
            <person name="W."/>
            <person name="Zhang"/>
            <person name="R."/>
            <person name="Yu"/>
            <person name="J."/>
            <person name="Zhang"/>
            <person name="X."/>
            <person name="Yin"/>
            <person name="Q."/>
            <person name="Ji"/>
            <person name="C."/>
            <person name="Jin"/>
            <person name="Y."/>
            <person name="Yue"/>
            <person name="G."/>
            <person name="Liu"/>
            <person name="M."/>
            <person name="Xu"/>
            <person name="J."/>
            <person name="Liu"/>
            <person name="S."/>
            <person name="Jordana"/>
            <person name="J."/>
            <person name="Noce"/>
            <person name="A."/>
            <person name="Amills"/>
            <person name="M."/>
            <person name="Wu"/>
            <person name="D.D."/>
            <person name="Li"/>
            <person name="S."/>
            <person name="Zhou"/>
            <person name="X. and Zhong"/>
            <person name="J."/>
        </authorList>
    </citation>
    <scope>NUCLEOTIDE SEQUENCE [LARGE SCALE GENOMIC DNA]</scope>
</reference>
<dbReference type="FunFam" id="3.30.160.60:FF:000358">
    <property type="entry name" value="zinc finger protein 24"/>
    <property type="match status" value="1"/>
</dbReference>
<evidence type="ECO:0000256" key="3">
    <source>
        <dbReference type="ARBA" id="ARBA00022723"/>
    </source>
</evidence>
<comment type="similarity">
    <text evidence="2">Belongs to the krueppel C2H2-type zinc-finger protein family.</text>
</comment>
<evidence type="ECO:0000256" key="8">
    <source>
        <dbReference type="PROSITE-ProRule" id="PRU00042"/>
    </source>
</evidence>
<dbReference type="FunFam" id="3.30.160.60:FF:001498">
    <property type="entry name" value="Zinc finger protein 404"/>
    <property type="match status" value="1"/>
</dbReference>
<dbReference type="Gene3D" id="3.30.160.60">
    <property type="entry name" value="Classic Zinc Finger"/>
    <property type="match status" value="4"/>
</dbReference>